<comment type="similarity">
    <text evidence="1">Belongs to the universal ribosomal protein uL10 family.</text>
</comment>
<dbReference type="Proteomes" id="UP000016923">
    <property type="component" value="Unassembled WGS sequence"/>
</dbReference>
<reference evidence="4 5" key="1">
    <citation type="journal article" date="2013" name="BMC Genomics">
        <title>The genome and transcriptome of the pine saprophyte Ophiostoma piceae, and a comparison with the bark beetle-associated pine pathogen Grosmannia clavigera.</title>
        <authorList>
            <person name="Haridas S."/>
            <person name="Wang Y."/>
            <person name="Lim L."/>
            <person name="Massoumi Alamouti S."/>
            <person name="Jackman S."/>
            <person name="Docking R."/>
            <person name="Robertson G."/>
            <person name="Birol I."/>
            <person name="Bohlmann J."/>
            <person name="Breuil C."/>
        </authorList>
    </citation>
    <scope>NUCLEOTIDE SEQUENCE [LARGE SCALE GENOMIC DNA]</scope>
    <source>
        <strain evidence="4 5">UAMH 11346</strain>
    </source>
</reference>
<evidence type="ECO:0000256" key="3">
    <source>
        <dbReference type="SAM" id="Phobius"/>
    </source>
</evidence>
<dbReference type="AlphaFoldDB" id="S3CV52"/>
<dbReference type="HOGENOM" id="CLU_452009_0_0_1"/>
<dbReference type="VEuPathDB" id="FungiDB:F503_05693"/>
<feature type="transmembrane region" description="Helical" evidence="3">
    <location>
        <begin position="561"/>
        <end position="577"/>
    </location>
</feature>
<dbReference type="InterPro" id="IPR043141">
    <property type="entry name" value="Ribosomal_uL10-like_sf"/>
</dbReference>
<keyword evidence="3" id="KW-1133">Transmembrane helix</keyword>
<organism evidence="4 5">
    <name type="scientific">Ophiostoma piceae (strain UAMH 11346)</name>
    <name type="common">Sap stain fungus</name>
    <dbReference type="NCBI Taxonomy" id="1262450"/>
    <lineage>
        <taxon>Eukaryota</taxon>
        <taxon>Fungi</taxon>
        <taxon>Dikarya</taxon>
        <taxon>Ascomycota</taxon>
        <taxon>Pezizomycotina</taxon>
        <taxon>Sordariomycetes</taxon>
        <taxon>Sordariomycetidae</taxon>
        <taxon>Ophiostomatales</taxon>
        <taxon>Ophiostomataceae</taxon>
        <taxon>Ophiostoma</taxon>
    </lineage>
</organism>
<evidence type="ECO:0000313" key="4">
    <source>
        <dbReference type="EMBL" id="EPE10598.1"/>
    </source>
</evidence>
<feature type="region of interest" description="Disordered" evidence="2">
    <location>
        <begin position="443"/>
        <end position="532"/>
    </location>
</feature>
<feature type="compositionally biased region" description="Polar residues" evidence="2">
    <location>
        <begin position="476"/>
        <end position="485"/>
    </location>
</feature>
<name>S3CV52_OPHP1</name>
<dbReference type="STRING" id="1262450.S3CV52"/>
<evidence type="ECO:0000256" key="2">
    <source>
        <dbReference type="SAM" id="MobiDB-lite"/>
    </source>
</evidence>
<evidence type="ECO:0000313" key="5">
    <source>
        <dbReference type="Proteomes" id="UP000016923"/>
    </source>
</evidence>
<dbReference type="PANTHER" id="PTHR11560">
    <property type="entry name" value="39S RIBOSOMAL PROTEIN L10, MITOCHONDRIAL"/>
    <property type="match status" value="1"/>
</dbReference>
<keyword evidence="5" id="KW-1185">Reference proteome</keyword>
<feature type="transmembrane region" description="Helical" evidence="3">
    <location>
        <begin position="610"/>
        <end position="631"/>
    </location>
</feature>
<accession>S3CV52</accession>
<dbReference type="eggNOG" id="ENOG502QRUI">
    <property type="taxonomic scope" value="Eukaryota"/>
</dbReference>
<feature type="compositionally biased region" description="Basic and acidic residues" evidence="2">
    <location>
        <begin position="366"/>
        <end position="388"/>
    </location>
</feature>
<dbReference type="EMBL" id="KE148146">
    <property type="protein sequence ID" value="EPE10598.1"/>
    <property type="molecule type" value="Genomic_DNA"/>
</dbReference>
<feature type="compositionally biased region" description="Low complexity" evidence="2">
    <location>
        <begin position="20"/>
        <end position="54"/>
    </location>
</feature>
<gene>
    <name evidence="4" type="ORF">F503_05693</name>
</gene>
<feature type="transmembrane region" description="Helical" evidence="3">
    <location>
        <begin position="584"/>
        <end position="604"/>
    </location>
</feature>
<feature type="region of interest" description="Disordered" evidence="2">
    <location>
        <begin position="366"/>
        <end position="391"/>
    </location>
</feature>
<dbReference type="Gene3D" id="3.30.70.1730">
    <property type="match status" value="1"/>
</dbReference>
<dbReference type="InterPro" id="IPR047865">
    <property type="entry name" value="Ribosomal_uL10_bac_type"/>
</dbReference>
<dbReference type="OrthoDB" id="5546837at2759"/>
<sequence length="656" mass="70957">MPARLPQSALARSLGRCLSERAASTSSSSPCRASSGFAIASSSSSPSTSSSTYTSSRLRLGQSSAGFHTSSVNAAVSGDFKLELPADYVPPTQPPSAKRPDLRKTQLLRQYTSMMRTTPLMLLFQHNNLTGAEWSALRRELSLAVRKVSEDQKALGIEWPEQFGDNIRIQVIRTRIFDLALRVTEFYDPSTVTAESTAAVVRGRGKAGAVYNHDVSDAAAAAVKQAEADGLTGSEDSSYAQLKPLLMGPLVLLTFPDVSPAHLAAALSILAPSPPKFPAPSRKKNPGFYDPLVQSALPKLLLIGGRVEGKAFDSDGLKWVGSIEGGRAGLQAQLVHMLQSAGLGLTAALEGASKSLWLTMESRKVQLEDEGKPKEEATAGAVEVKEEANNSESGLPAFKTRFIVDARQFSSTRSTTSAAIQDRDATTIHPEFSSTATAAMDFAPYQSSPPEHERAMSPPGIATASPRASLERRSFSPKQPQATTASPPPLQHPQPQRRWSNGIQSPSYFSYQQGGHGGGHDDLEDGLGDGTPDVLYDGGRDNVINEFDTSLGLRLDYEACMAYLMVPPFGSVMLLILERKSDYVRFHAWQGSLLFTIMLLVHLLVHRSSFLSWVLFLADIGLIGWLTLNAYRDADTLDRYELPYIGQIASRIVDDE</sequence>
<keyword evidence="3" id="KW-0812">Transmembrane</keyword>
<feature type="region of interest" description="Disordered" evidence="2">
    <location>
        <begin position="19"/>
        <end position="54"/>
    </location>
</feature>
<keyword evidence="3" id="KW-0472">Membrane</keyword>
<protein>
    <submittedName>
        <fullName evidence="4">Uncharacterized protein</fullName>
    </submittedName>
</protein>
<dbReference type="SUPFAM" id="SSF160369">
    <property type="entry name" value="Ribosomal protein L10-like"/>
    <property type="match status" value="1"/>
</dbReference>
<evidence type="ECO:0000256" key="1">
    <source>
        <dbReference type="ARBA" id="ARBA00008889"/>
    </source>
</evidence>
<feature type="compositionally biased region" description="Polar residues" evidence="2">
    <location>
        <begin position="497"/>
        <end position="513"/>
    </location>
</feature>
<proteinExistence type="inferred from homology"/>